<evidence type="ECO:0000256" key="1">
    <source>
        <dbReference type="SAM" id="SignalP"/>
    </source>
</evidence>
<dbReference type="OrthoDB" id="9988752at2759"/>
<sequence>MRRAGLRVAPRMPPLLSCWCFVATVTLALAAWQENVRPKMYVQLAESSASVLRIKGDHWGGTPRAPFSIPKVAPIDNTARDIGVEFVVNFAEQTWQSRNNFLNGCAGNTRRANVFRVFENLYARLGVNDTACCCRDSKGFINLLKIPSASCLIQQKVKSGKRLRESSSLSSSFVRILLKVLLSRVLTRSGESNQFGTESKVGGWNIDGEGRRDAGHEEGETKSGISEVVEFNVHDEREHSWMGWSCVVPNSAMPLEWEMFFEGRTRLLYHEILTNDTP</sequence>
<keyword evidence="3" id="KW-1185">Reference proteome</keyword>
<accession>E2AAX0</accession>
<evidence type="ECO:0000313" key="2">
    <source>
        <dbReference type="EMBL" id="EFN69415.1"/>
    </source>
</evidence>
<gene>
    <name evidence="2" type="ORF">EAG_04170</name>
</gene>
<feature type="signal peptide" evidence="1">
    <location>
        <begin position="1"/>
        <end position="30"/>
    </location>
</feature>
<evidence type="ECO:0008006" key="4">
    <source>
        <dbReference type="Google" id="ProtNLM"/>
    </source>
</evidence>
<protein>
    <recommendedName>
        <fullName evidence="4">Transmembrane protein</fullName>
    </recommendedName>
</protein>
<proteinExistence type="predicted"/>
<dbReference type="STRING" id="104421.E2AAX0"/>
<reference evidence="2 3" key="1">
    <citation type="journal article" date="2010" name="Science">
        <title>Genomic comparison of the ants Camponotus floridanus and Harpegnathos saltator.</title>
        <authorList>
            <person name="Bonasio R."/>
            <person name="Zhang G."/>
            <person name="Ye C."/>
            <person name="Mutti N.S."/>
            <person name="Fang X."/>
            <person name="Qin N."/>
            <person name="Donahue G."/>
            <person name="Yang P."/>
            <person name="Li Q."/>
            <person name="Li C."/>
            <person name="Zhang P."/>
            <person name="Huang Z."/>
            <person name="Berger S.L."/>
            <person name="Reinberg D."/>
            <person name="Wang J."/>
            <person name="Liebig J."/>
        </authorList>
    </citation>
    <scope>NUCLEOTIDE SEQUENCE [LARGE SCALE GENOMIC DNA]</scope>
    <source>
        <strain evidence="3">C129</strain>
    </source>
</reference>
<evidence type="ECO:0000313" key="3">
    <source>
        <dbReference type="Proteomes" id="UP000000311"/>
    </source>
</evidence>
<dbReference type="Proteomes" id="UP000000311">
    <property type="component" value="Unassembled WGS sequence"/>
</dbReference>
<feature type="chain" id="PRO_5003156961" description="Transmembrane protein" evidence="1">
    <location>
        <begin position="31"/>
        <end position="278"/>
    </location>
</feature>
<organism evidence="3">
    <name type="scientific">Camponotus floridanus</name>
    <name type="common">Florida carpenter ant</name>
    <dbReference type="NCBI Taxonomy" id="104421"/>
    <lineage>
        <taxon>Eukaryota</taxon>
        <taxon>Metazoa</taxon>
        <taxon>Ecdysozoa</taxon>
        <taxon>Arthropoda</taxon>
        <taxon>Hexapoda</taxon>
        <taxon>Insecta</taxon>
        <taxon>Pterygota</taxon>
        <taxon>Neoptera</taxon>
        <taxon>Endopterygota</taxon>
        <taxon>Hymenoptera</taxon>
        <taxon>Apocrita</taxon>
        <taxon>Aculeata</taxon>
        <taxon>Formicoidea</taxon>
        <taxon>Formicidae</taxon>
        <taxon>Formicinae</taxon>
        <taxon>Camponotus</taxon>
    </lineage>
</organism>
<dbReference type="AlphaFoldDB" id="E2AAX0"/>
<dbReference type="InParanoid" id="E2AAX0"/>
<dbReference type="EMBL" id="GL438199">
    <property type="protein sequence ID" value="EFN69415.1"/>
    <property type="molecule type" value="Genomic_DNA"/>
</dbReference>
<name>E2AAX0_CAMFO</name>
<keyword evidence="1" id="KW-0732">Signal</keyword>